<dbReference type="RefSeq" id="WP_223676503.1">
    <property type="nucleotide sequence ID" value="NZ_JAINZW010000005.1"/>
</dbReference>
<accession>A0ABS7T813</accession>
<dbReference type="Proteomes" id="UP001430954">
    <property type="component" value="Unassembled WGS sequence"/>
</dbReference>
<evidence type="ECO:0000256" key="2">
    <source>
        <dbReference type="SAM" id="Phobius"/>
    </source>
</evidence>
<evidence type="ECO:0000313" key="3">
    <source>
        <dbReference type="EMBL" id="MBZ4040041.1"/>
    </source>
</evidence>
<gene>
    <name evidence="3" type="ORF">K6753_10925</name>
</gene>
<sequence>MTDSPRQPKQRDTSVEARRRGAVRTALWAAAVAVAVYVAFILSGVVGQ</sequence>
<keyword evidence="2" id="KW-0812">Transmembrane</keyword>
<comment type="caution">
    <text evidence="3">The sequence shown here is derived from an EMBL/GenBank/DDBJ whole genome shotgun (WGS) entry which is preliminary data.</text>
</comment>
<keyword evidence="4" id="KW-1185">Reference proteome</keyword>
<feature type="region of interest" description="Disordered" evidence="1">
    <location>
        <begin position="1"/>
        <end position="20"/>
    </location>
</feature>
<keyword evidence="2" id="KW-1133">Transmembrane helix</keyword>
<evidence type="ECO:0000256" key="1">
    <source>
        <dbReference type="SAM" id="MobiDB-lite"/>
    </source>
</evidence>
<dbReference type="EMBL" id="JAINZW010000005">
    <property type="protein sequence ID" value="MBZ4040041.1"/>
    <property type="molecule type" value="Genomic_DNA"/>
</dbReference>
<name>A0ABS7T813_9GAMM</name>
<feature type="compositionally biased region" description="Basic and acidic residues" evidence="1">
    <location>
        <begin position="9"/>
        <end position="19"/>
    </location>
</feature>
<proteinExistence type="predicted"/>
<feature type="transmembrane region" description="Helical" evidence="2">
    <location>
        <begin position="21"/>
        <end position="46"/>
    </location>
</feature>
<keyword evidence="2" id="KW-0472">Membrane</keyword>
<evidence type="ECO:0000313" key="4">
    <source>
        <dbReference type="Proteomes" id="UP001430954"/>
    </source>
</evidence>
<protein>
    <submittedName>
        <fullName evidence="3">Uncharacterized protein</fullName>
    </submittedName>
</protein>
<reference evidence="3 4" key="1">
    <citation type="submission" date="2021-09" db="EMBL/GenBank/DDBJ databases">
        <title>Lysobacter sp. 13A isolated from the river sediment.</title>
        <authorList>
            <person name="Liu H."/>
            <person name="Li S."/>
            <person name="Mao S."/>
        </authorList>
    </citation>
    <scope>NUCLEOTIDE SEQUENCE [LARGE SCALE GENOMIC DNA]</scope>
    <source>
        <strain evidence="3 4">13A</strain>
    </source>
</reference>
<organism evidence="3 4">
    <name type="scientific">Novilysobacter selenitireducens</name>
    <dbReference type="NCBI Taxonomy" id="2872639"/>
    <lineage>
        <taxon>Bacteria</taxon>
        <taxon>Pseudomonadati</taxon>
        <taxon>Pseudomonadota</taxon>
        <taxon>Gammaproteobacteria</taxon>
        <taxon>Lysobacterales</taxon>
        <taxon>Lysobacteraceae</taxon>
        <taxon>Novilysobacter</taxon>
    </lineage>
</organism>